<dbReference type="EMBL" id="JAFCXS010000005">
    <property type="protein sequence ID" value="MBM0747667.1"/>
    <property type="molecule type" value="Genomic_DNA"/>
</dbReference>
<dbReference type="PROSITE" id="PS50850">
    <property type="entry name" value="MFS"/>
    <property type="match status" value="1"/>
</dbReference>
<comment type="subcellular location">
    <subcellularLocation>
        <location evidence="1">Cell membrane</location>
        <topology evidence="1">Multi-pass membrane protein</topology>
    </subcellularLocation>
</comment>
<feature type="transmembrane region" description="Helical" evidence="6">
    <location>
        <begin position="51"/>
        <end position="71"/>
    </location>
</feature>
<dbReference type="InterPro" id="IPR020846">
    <property type="entry name" value="MFS_dom"/>
</dbReference>
<dbReference type="Pfam" id="PF07690">
    <property type="entry name" value="MFS_1"/>
    <property type="match status" value="1"/>
</dbReference>
<dbReference type="PANTHER" id="PTHR43124:SF3">
    <property type="entry name" value="CHLORAMPHENICOL EFFLUX PUMP RV0191"/>
    <property type="match status" value="1"/>
</dbReference>
<evidence type="ECO:0000256" key="6">
    <source>
        <dbReference type="SAM" id="Phobius"/>
    </source>
</evidence>
<evidence type="ECO:0000256" key="1">
    <source>
        <dbReference type="ARBA" id="ARBA00004651"/>
    </source>
</evidence>
<dbReference type="InterPro" id="IPR050189">
    <property type="entry name" value="MFS_Efflux_Transporters"/>
</dbReference>
<name>A0ABS1Z5I5_9GAMM</name>
<keyword evidence="2" id="KW-1003">Cell membrane</keyword>
<dbReference type="InterPro" id="IPR011701">
    <property type="entry name" value="MFS"/>
</dbReference>
<gene>
    <name evidence="8" type="ORF">JJB79_09580</name>
</gene>
<feature type="transmembrane region" description="Helical" evidence="6">
    <location>
        <begin position="213"/>
        <end position="233"/>
    </location>
</feature>
<dbReference type="GeneID" id="84693283"/>
<feature type="transmembrane region" description="Helical" evidence="6">
    <location>
        <begin position="306"/>
        <end position="328"/>
    </location>
</feature>
<evidence type="ECO:0000313" key="8">
    <source>
        <dbReference type="EMBL" id="MBM0747667.1"/>
    </source>
</evidence>
<dbReference type="CDD" id="cd17324">
    <property type="entry name" value="MFS_NepI_like"/>
    <property type="match status" value="1"/>
</dbReference>
<reference evidence="8 9" key="1">
    <citation type="submission" date="2021-01" db="EMBL/GenBank/DDBJ databases">
        <title>Complete genome sequence of Pantoea eucrina OB49, a heavy metal tolerant bacterium with PGPR potential isolated from wheat in Algeria.</title>
        <authorList>
            <person name="Lekired A."/>
            <person name="Ouzari I.H."/>
        </authorList>
    </citation>
    <scope>NUCLEOTIDE SEQUENCE [LARGE SCALE GENOMIC DNA]</scope>
    <source>
        <strain evidence="8 9">OB49</strain>
    </source>
</reference>
<accession>A0ABS1Z5I5</accession>
<keyword evidence="3 6" id="KW-0812">Transmembrane</keyword>
<keyword evidence="4 6" id="KW-1133">Transmembrane helix</keyword>
<feature type="transmembrane region" description="Helical" evidence="6">
    <location>
        <begin position="146"/>
        <end position="167"/>
    </location>
</feature>
<evidence type="ECO:0000313" key="9">
    <source>
        <dbReference type="Proteomes" id="UP000809137"/>
    </source>
</evidence>
<feature type="transmembrane region" description="Helical" evidence="6">
    <location>
        <begin position="173"/>
        <end position="192"/>
    </location>
</feature>
<evidence type="ECO:0000256" key="5">
    <source>
        <dbReference type="ARBA" id="ARBA00023136"/>
    </source>
</evidence>
<sequence>MNDTVIATHAVPARNWIAIAALGLSAFTIVTSELAPVGMLNALANDLHQPAATTGLIVTAYGWVAALAALCSGMLPARTPRKALLVGLMVILAGSCLMAMRAYALPALMTARITGALAHGVFWALIGTVAARLVPASRLGLATSVIFGGVSAASVLGVPLASFMAAAAGWRSAFGAIALLALAAAVVLWRTLPALTPPAPLKLNDYLAIFRHRTLLTLFGATAAVITAHFAAFTYIDPLLTLKQGIAPAAVSALLLMAGIAGVAGNMIAGKLIDRHLRGLILSALLLSALALGALSIAALPHGLTALLLALWSAGIAVIFVGLQTWLLRSAGTAAQPASALYVAIFNAAIGSGALAGGHLAGLIGLQKMVLMAAAVMLVSSLFILRLRTPR</sequence>
<feature type="transmembrane region" description="Helical" evidence="6">
    <location>
        <begin position="370"/>
        <end position="387"/>
    </location>
</feature>
<dbReference type="RefSeq" id="WP_040113685.1">
    <property type="nucleotide sequence ID" value="NZ_CP083450.1"/>
</dbReference>
<evidence type="ECO:0000259" key="7">
    <source>
        <dbReference type="PROSITE" id="PS50850"/>
    </source>
</evidence>
<feature type="transmembrane region" description="Helical" evidence="6">
    <location>
        <begin position="245"/>
        <end position="268"/>
    </location>
</feature>
<dbReference type="PANTHER" id="PTHR43124">
    <property type="entry name" value="PURINE EFFLUX PUMP PBUE"/>
    <property type="match status" value="1"/>
</dbReference>
<protein>
    <submittedName>
        <fullName evidence="8">MFS transporter</fullName>
    </submittedName>
</protein>
<keyword evidence="9" id="KW-1185">Reference proteome</keyword>
<dbReference type="InterPro" id="IPR036259">
    <property type="entry name" value="MFS_trans_sf"/>
</dbReference>
<feature type="transmembrane region" description="Helical" evidence="6">
    <location>
        <begin position="280"/>
        <end position="300"/>
    </location>
</feature>
<evidence type="ECO:0000256" key="3">
    <source>
        <dbReference type="ARBA" id="ARBA00022692"/>
    </source>
</evidence>
<feature type="domain" description="Major facilitator superfamily (MFS) profile" evidence="7">
    <location>
        <begin position="16"/>
        <end position="391"/>
    </location>
</feature>
<evidence type="ECO:0000256" key="4">
    <source>
        <dbReference type="ARBA" id="ARBA00022989"/>
    </source>
</evidence>
<feature type="transmembrane region" description="Helical" evidence="6">
    <location>
        <begin position="16"/>
        <end position="39"/>
    </location>
</feature>
<feature type="transmembrane region" description="Helical" evidence="6">
    <location>
        <begin position="116"/>
        <end position="134"/>
    </location>
</feature>
<feature type="transmembrane region" description="Helical" evidence="6">
    <location>
        <begin position="340"/>
        <end position="364"/>
    </location>
</feature>
<feature type="transmembrane region" description="Helical" evidence="6">
    <location>
        <begin position="83"/>
        <end position="104"/>
    </location>
</feature>
<evidence type="ECO:0000256" key="2">
    <source>
        <dbReference type="ARBA" id="ARBA00022475"/>
    </source>
</evidence>
<organism evidence="8 9">
    <name type="scientific">Pantoea eucrina</name>
    <dbReference type="NCBI Taxonomy" id="472693"/>
    <lineage>
        <taxon>Bacteria</taxon>
        <taxon>Pseudomonadati</taxon>
        <taxon>Pseudomonadota</taxon>
        <taxon>Gammaproteobacteria</taxon>
        <taxon>Enterobacterales</taxon>
        <taxon>Erwiniaceae</taxon>
        <taxon>Pantoea</taxon>
    </lineage>
</organism>
<proteinExistence type="predicted"/>
<keyword evidence="5 6" id="KW-0472">Membrane</keyword>
<dbReference type="SUPFAM" id="SSF103473">
    <property type="entry name" value="MFS general substrate transporter"/>
    <property type="match status" value="1"/>
</dbReference>
<comment type="caution">
    <text evidence="8">The sequence shown here is derived from an EMBL/GenBank/DDBJ whole genome shotgun (WGS) entry which is preliminary data.</text>
</comment>
<dbReference type="Gene3D" id="1.20.1250.20">
    <property type="entry name" value="MFS general substrate transporter like domains"/>
    <property type="match status" value="1"/>
</dbReference>
<dbReference type="Proteomes" id="UP000809137">
    <property type="component" value="Unassembled WGS sequence"/>
</dbReference>